<comment type="caution">
    <text evidence="4">The sequence shown here is derived from an EMBL/GenBank/DDBJ whole genome shotgun (WGS) entry which is preliminary data.</text>
</comment>
<feature type="domain" description="Putative Flp pilus-assembly TadG-like N-terminal" evidence="3">
    <location>
        <begin position="27"/>
        <end position="74"/>
    </location>
</feature>
<dbReference type="InterPro" id="IPR028087">
    <property type="entry name" value="Tad_N"/>
</dbReference>
<keyword evidence="2" id="KW-0472">Membrane</keyword>
<dbReference type="AlphaFoldDB" id="A0A1Q8VRM6"/>
<evidence type="ECO:0000313" key="4">
    <source>
        <dbReference type="EMBL" id="OLO50749.1"/>
    </source>
</evidence>
<keyword evidence="2" id="KW-1133">Transmembrane helix</keyword>
<evidence type="ECO:0000256" key="1">
    <source>
        <dbReference type="SAM" id="MobiDB-lite"/>
    </source>
</evidence>
<protein>
    <recommendedName>
        <fullName evidence="3">Putative Flp pilus-assembly TadG-like N-terminal domain-containing protein</fullName>
    </recommendedName>
</protein>
<proteinExistence type="predicted"/>
<accession>A0A1Q8VRM6</accession>
<evidence type="ECO:0000313" key="5">
    <source>
        <dbReference type="Proteomes" id="UP000186394"/>
    </source>
</evidence>
<evidence type="ECO:0000256" key="2">
    <source>
        <dbReference type="SAM" id="Phobius"/>
    </source>
</evidence>
<organism evidence="4 5">
    <name type="scientific">Actinomyces oris</name>
    <dbReference type="NCBI Taxonomy" id="544580"/>
    <lineage>
        <taxon>Bacteria</taxon>
        <taxon>Bacillati</taxon>
        <taxon>Actinomycetota</taxon>
        <taxon>Actinomycetes</taxon>
        <taxon>Actinomycetales</taxon>
        <taxon>Actinomycetaceae</taxon>
        <taxon>Actinomyces</taxon>
    </lineage>
</organism>
<feature type="compositionally biased region" description="Basic and acidic residues" evidence="1">
    <location>
        <begin position="197"/>
        <end position="213"/>
    </location>
</feature>
<sequence>MVITVTSSSSFSLALSRLRIIRRNERGSIAVYSVGIIIFIVVLSLVLMFPLGDAIADRRNANTAADSAALAGAGACADRIESVYRKARSLPDMKSFWAQFGKPVSSYCQGVSREAYEYAKNNNATLVSFKTTGSLRYRAAVRLDTYIAGTDQRSSSVATAQLTLSKGVCVKNGSLGVKVSGHCMLSSDDFHTQQTDGHNDKPNPKSEVKPKDLEAEAMVEVRLVA</sequence>
<dbReference type="EMBL" id="MSKL01000006">
    <property type="protein sequence ID" value="OLO50749.1"/>
    <property type="molecule type" value="Genomic_DNA"/>
</dbReference>
<dbReference type="Pfam" id="PF13400">
    <property type="entry name" value="Tad"/>
    <property type="match status" value="1"/>
</dbReference>
<feature type="region of interest" description="Disordered" evidence="1">
    <location>
        <begin position="189"/>
        <end position="213"/>
    </location>
</feature>
<keyword evidence="2" id="KW-0812">Transmembrane</keyword>
<gene>
    <name evidence="4" type="ORF">BKH28_02720</name>
</gene>
<feature type="transmembrane region" description="Helical" evidence="2">
    <location>
        <begin position="29"/>
        <end position="51"/>
    </location>
</feature>
<dbReference type="Proteomes" id="UP000186394">
    <property type="component" value="Unassembled WGS sequence"/>
</dbReference>
<name>A0A1Q8VRM6_9ACTO</name>
<dbReference type="OrthoDB" id="3263489at2"/>
<reference evidence="4 5" key="1">
    <citation type="submission" date="2016-12" db="EMBL/GenBank/DDBJ databases">
        <title>Genomic comparison of strains in the 'Actinomyces naeslundii' group.</title>
        <authorList>
            <person name="Mughal S.R."/>
            <person name="Do T."/>
            <person name="Gilbert S.C."/>
            <person name="Witherden E.A."/>
            <person name="Didelot X."/>
            <person name="Beighton D."/>
        </authorList>
    </citation>
    <scope>NUCLEOTIDE SEQUENCE [LARGE SCALE GENOMIC DNA]</scope>
    <source>
        <strain evidence="4 5">P6N</strain>
    </source>
</reference>
<evidence type="ECO:0000259" key="3">
    <source>
        <dbReference type="Pfam" id="PF13400"/>
    </source>
</evidence>